<dbReference type="PROSITE" id="PS50943">
    <property type="entry name" value="HTH_CROC1"/>
    <property type="match status" value="1"/>
</dbReference>
<evidence type="ECO:0000256" key="1">
    <source>
        <dbReference type="ARBA" id="ARBA00023125"/>
    </source>
</evidence>
<dbReference type="SUPFAM" id="SSF47413">
    <property type="entry name" value="lambda repressor-like DNA-binding domains"/>
    <property type="match status" value="1"/>
</dbReference>
<gene>
    <name evidence="3" type="ORF">CN311_05060</name>
</gene>
<proteinExistence type="predicted"/>
<keyword evidence="4" id="KW-1185">Reference proteome</keyword>
<comment type="caution">
    <text evidence="3">The sequence shown here is derived from an EMBL/GenBank/DDBJ whole genome shotgun (WGS) entry which is preliminary data.</text>
</comment>
<dbReference type="InterPro" id="IPR001387">
    <property type="entry name" value="Cro/C1-type_HTH"/>
</dbReference>
<dbReference type="GO" id="GO:0003677">
    <property type="term" value="F:DNA binding"/>
    <property type="evidence" value="ECO:0007669"/>
    <property type="project" value="UniProtKB-KW"/>
</dbReference>
<name>A0A2A6FKA8_9HYPH</name>
<dbReference type="Gene3D" id="2.60.120.10">
    <property type="entry name" value="Jelly Rolls"/>
    <property type="match status" value="1"/>
</dbReference>
<evidence type="ECO:0000313" key="3">
    <source>
        <dbReference type="EMBL" id="PDQ22264.1"/>
    </source>
</evidence>
<evidence type="ECO:0000259" key="2">
    <source>
        <dbReference type="PROSITE" id="PS50943"/>
    </source>
</evidence>
<dbReference type="PANTHER" id="PTHR46797">
    <property type="entry name" value="HTH-TYPE TRANSCRIPTIONAL REGULATOR"/>
    <property type="match status" value="1"/>
</dbReference>
<dbReference type="PANTHER" id="PTHR46797:SF2">
    <property type="entry name" value="TRANSCRIPTIONAL REGULATOR"/>
    <property type="match status" value="1"/>
</dbReference>
<reference evidence="3 4" key="1">
    <citation type="submission" date="2017-09" db="EMBL/GenBank/DDBJ databases">
        <title>Mesorhizobum sanjuanii sp. nov. isolated from nodules of Lotus tenuis in saline-alkaline lowlands of Flooding Pampa.</title>
        <authorList>
            <person name="Sannazzaro A.I."/>
            <person name="Torres Tejerizo G.A."/>
            <person name="Fontana F."/>
            <person name="Cumpa Velazquez L.M."/>
            <person name="Hansen L."/>
            <person name="Pistorio M."/>
            <person name="Estrella M.J."/>
        </authorList>
    </citation>
    <scope>NUCLEOTIDE SEQUENCE [LARGE SCALE GENOMIC DNA]</scope>
    <source>
        <strain evidence="3 4">BSA136</strain>
    </source>
</reference>
<dbReference type="EMBL" id="NWQG01000022">
    <property type="protein sequence ID" value="PDQ22264.1"/>
    <property type="molecule type" value="Genomic_DNA"/>
</dbReference>
<dbReference type="Pfam" id="PF01381">
    <property type="entry name" value="HTH_3"/>
    <property type="match status" value="1"/>
</dbReference>
<sequence length="201" mass="21716">MENIKSRLMTLQKADAGQDSDPRLGARLRELRQARKLTLADLAASTGLSIGTLSQLERDLVSPTVRTLFTLGGALGVSPAWLIDPENSGDVDAPFVVRANKRQPFLNADGLKKDLISPVASKRLKGFYVVIEPGSGSGPAPYVHTGEEMGLVMSGVLELRIDDRVFILRVGDCFSFPSDHPHSFSNVGANQATVFWVNANI</sequence>
<dbReference type="CDD" id="cd02209">
    <property type="entry name" value="cupin_XRE_C"/>
    <property type="match status" value="1"/>
</dbReference>
<dbReference type="InterPro" id="IPR014710">
    <property type="entry name" value="RmlC-like_jellyroll"/>
</dbReference>
<dbReference type="CDD" id="cd00093">
    <property type="entry name" value="HTH_XRE"/>
    <property type="match status" value="1"/>
</dbReference>
<dbReference type="Pfam" id="PF07883">
    <property type="entry name" value="Cupin_2"/>
    <property type="match status" value="1"/>
</dbReference>
<dbReference type="InterPro" id="IPR013096">
    <property type="entry name" value="Cupin_2"/>
</dbReference>
<feature type="domain" description="HTH cro/C1-type" evidence="2">
    <location>
        <begin position="28"/>
        <end position="82"/>
    </location>
</feature>
<dbReference type="GO" id="GO:0005829">
    <property type="term" value="C:cytosol"/>
    <property type="evidence" value="ECO:0007669"/>
    <property type="project" value="TreeGrafter"/>
</dbReference>
<dbReference type="InterPro" id="IPR010982">
    <property type="entry name" value="Lambda_DNA-bd_dom_sf"/>
</dbReference>
<accession>A0A2A6FKA8</accession>
<evidence type="ECO:0000313" key="4">
    <source>
        <dbReference type="Proteomes" id="UP000219182"/>
    </source>
</evidence>
<dbReference type="Gene3D" id="1.10.260.40">
    <property type="entry name" value="lambda repressor-like DNA-binding domains"/>
    <property type="match status" value="1"/>
</dbReference>
<dbReference type="InterPro" id="IPR050807">
    <property type="entry name" value="TransReg_Diox_bact_type"/>
</dbReference>
<keyword evidence="1" id="KW-0238">DNA-binding</keyword>
<protein>
    <submittedName>
        <fullName evidence="3">Cro/Cl family transcriptional regulator</fullName>
    </submittedName>
</protein>
<dbReference type="Proteomes" id="UP000219182">
    <property type="component" value="Unassembled WGS sequence"/>
</dbReference>
<dbReference type="GO" id="GO:0003700">
    <property type="term" value="F:DNA-binding transcription factor activity"/>
    <property type="evidence" value="ECO:0007669"/>
    <property type="project" value="TreeGrafter"/>
</dbReference>
<dbReference type="AlphaFoldDB" id="A0A2A6FKA8"/>
<dbReference type="InterPro" id="IPR011051">
    <property type="entry name" value="RmlC_Cupin_sf"/>
</dbReference>
<dbReference type="SMART" id="SM00530">
    <property type="entry name" value="HTH_XRE"/>
    <property type="match status" value="1"/>
</dbReference>
<organism evidence="3 4">
    <name type="scientific">Mesorhizobium sanjuanii</name>
    <dbReference type="NCBI Taxonomy" id="2037900"/>
    <lineage>
        <taxon>Bacteria</taxon>
        <taxon>Pseudomonadati</taxon>
        <taxon>Pseudomonadota</taxon>
        <taxon>Alphaproteobacteria</taxon>
        <taxon>Hyphomicrobiales</taxon>
        <taxon>Phyllobacteriaceae</taxon>
        <taxon>Mesorhizobium</taxon>
    </lineage>
</organism>
<dbReference type="SUPFAM" id="SSF51182">
    <property type="entry name" value="RmlC-like cupins"/>
    <property type="match status" value="1"/>
</dbReference>